<feature type="region of interest" description="Disordered" evidence="1">
    <location>
        <begin position="64"/>
        <end position="99"/>
    </location>
</feature>
<proteinExistence type="predicted"/>
<comment type="caution">
    <text evidence="3">The sequence shown here is derived from an EMBL/GenBank/DDBJ whole genome shotgun (WGS) entry which is preliminary data.</text>
</comment>
<reference evidence="3 4" key="1">
    <citation type="submission" date="2014-02" db="EMBL/GenBank/DDBJ databases">
        <title>The genome sequence of Colletotrichum salicis CBS 607.94.</title>
        <authorList>
            <person name="Baroncelli R."/>
            <person name="Thon M.R."/>
        </authorList>
    </citation>
    <scope>NUCLEOTIDE SEQUENCE [LARGE SCALE GENOMIC DNA]</scope>
    <source>
        <strain evidence="3 4">CBS 607.94</strain>
    </source>
</reference>
<evidence type="ECO:0000256" key="2">
    <source>
        <dbReference type="SAM" id="SignalP"/>
    </source>
</evidence>
<organism evidence="3 4">
    <name type="scientific">Colletotrichum salicis</name>
    <dbReference type="NCBI Taxonomy" id="1209931"/>
    <lineage>
        <taxon>Eukaryota</taxon>
        <taxon>Fungi</taxon>
        <taxon>Dikarya</taxon>
        <taxon>Ascomycota</taxon>
        <taxon>Pezizomycotina</taxon>
        <taxon>Sordariomycetes</taxon>
        <taxon>Hypocreomycetidae</taxon>
        <taxon>Glomerellales</taxon>
        <taxon>Glomerellaceae</taxon>
        <taxon>Colletotrichum</taxon>
        <taxon>Colletotrichum acutatum species complex</taxon>
    </lineage>
</organism>
<feature type="signal peptide" evidence="2">
    <location>
        <begin position="1"/>
        <end position="19"/>
    </location>
</feature>
<keyword evidence="4" id="KW-1185">Reference proteome</keyword>
<dbReference type="EMBL" id="JFFI01000060">
    <property type="protein sequence ID" value="KXH69536.1"/>
    <property type="molecule type" value="Genomic_DNA"/>
</dbReference>
<dbReference type="Proteomes" id="UP000070121">
    <property type="component" value="Unassembled WGS sequence"/>
</dbReference>
<accession>A0A135V9Z7</accession>
<evidence type="ECO:0000256" key="1">
    <source>
        <dbReference type="SAM" id="MobiDB-lite"/>
    </source>
</evidence>
<sequence length="204" mass="21315">MHVNYVYFLAAFAALRVLAVPTVVSDEQAWTLDLDPADIDAVTHEAVDHLSSGGLEFATAKIGSRAVPPPAPPTDPKESKPKGVPVPPSGPSGGGPGPSQKIMCRQESYCRSKIQASFNEQKASTRRRLHPFCPEGPKKKECVACVNRESLVLATAETVCFVTAGATFIGTAAVGTPVIIVTMTACMAAAGGVYAGTIKDCDKS</sequence>
<feature type="chain" id="PRO_5007805962" evidence="2">
    <location>
        <begin position="20"/>
        <end position="204"/>
    </location>
</feature>
<evidence type="ECO:0000313" key="4">
    <source>
        <dbReference type="Proteomes" id="UP000070121"/>
    </source>
</evidence>
<dbReference type="AlphaFoldDB" id="A0A135V9Z7"/>
<name>A0A135V9Z7_9PEZI</name>
<gene>
    <name evidence="3" type="ORF">CSAL01_13602</name>
</gene>
<evidence type="ECO:0000313" key="3">
    <source>
        <dbReference type="EMBL" id="KXH69536.1"/>
    </source>
</evidence>
<keyword evidence="2" id="KW-0732">Signal</keyword>
<protein>
    <submittedName>
        <fullName evidence="3">Uncharacterized protein</fullName>
    </submittedName>
</protein>